<dbReference type="CDD" id="cd16917">
    <property type="entry name" value="HATPase_UhpB-NarQ-NarX-like"/>
    <property type="match status" value="1"/>
</dbReference>
<evidence type="ECO:0000256" key="1">
    <source>
        <dbReference type="ARBA" id="ARBA00000085"/>
    </source>
</evidence>
<evidence type="ECO:0000313" key="12">
    <source>
        <dbReference type="EMBL" id="GAA1949695.1"/>
    </source>
</evidence>
<name>A0ABP5BT35_9PSEU</name>
<dbReference type="InterPro" id="IPR003594">
    <property type="entry name" value="HATPase_dom"/>
</dbReference>
<dbReference type="Gene3D" id="3.30.565.10">
    <property type="entry name" value="Histidine kinase-like ATPase, C-terminal domain"/>
    <property type="match status" value="1"/>
</dbReference>
<dbReference type="InterPro" id="IPR011712">
    <property type="entry name" value="Sig_transdc_His_kin_sub3_dim/P"/>
</dbReference>
<feature type="transmembrane region" description="Helical" evidence="9">
    <location>
        <begin position="15"/>
        <end position="37"/>
    </location>
</feature>
<feature type="domain" description="Histidine kinase/HSP90-like ATPase" evidence="10">
    <location>
        <begin position="280"/>
        <end position="369"/>
    </location>
</feature>
<dbReference type="Pfam" id="PF02518">
    <property type="entry name" value="HATPase_c"/>
    <property type="match status" value="1"/>
</dbReference>
<evidence type="ECO:0000256" key="5">
    <source>
        <dbReference type="ARBA" id="ARBA00022741"/>
    </source>
</evidence>
<keyword evidence="6 12" id="KW-0418">Kinase</keyword>
<gene>
    <name evidence="12" type="ORF">GCM10009754_17930</name>
</gene>
<dbReference type="Gene3D" id="1.20.5.1930">
    <property type="match status" value="1"/>
</dbReference>
<reference evidence="13" key="1">
    <citation type="journal article" date="2019" name="Int. J. Syst. Evol. Microbiol.">
        <title>The Global Catalogue of Microorganisms (GCM) 10K type strain sequencing project: providing services to taxonomists for standard genome sequencing and annotation.</title>
        <authorList>
            <consortium name="The Broad Institute Genomics Platform"/>
            <consortium name="The Broad Institute Genome Sequencing Center for Infectious Disease"/>
            <person name="Wu L."/>
            <person name="Ma J."/>
        </authorList>
    </citation>
    <scope>NUCLEOTIDE SEQUENCE [LARGE SCALE GENOMIC DNA]</scope>
    <source>
        <strain evidence="13">JCM 14545</strain>
    </source>
</reference>
<keyword evidence="3" id="KW-0597">Phosphoprotein</keyword>
<dbReference type="RefSeq" id="WP_344415520.1">
    <property type="nucleotide sequence ID" value="NZ_BAAANN010000005.1"/>
</dbReference>
<comment type="catalytic activity">
    <reaction evidence="1">
        <text>ATP + protein L-histidine = ADP + protein N-phospho-L-histidine.</text>
        <dbReference type="EC" id="2.7.13.3"/>
    </reaction>
</comment>
<feature type="domain" description="Signal transduction histidine kinase subgroup 3 dimerisation and phosphoacceptor" evidence="11">
    <location>
        <begin position="175"/>
        <end position="237"/>
    </location>
</feature>
<evidence type="ECO:0000256" key="3">
    <source>
        <dbReference type="ARBA" id="ARBA00022553"/>
    </source>
</evidence>
<evidence type="ECO:0000256" key="8">
    <source>
        <dbReference type="ARBA" id="ARBA00023012"/>
    </source>
</evidence>
<keyword evidence="9" id="KW-0812">Transmembrane</keyword>
<evidence type="ECO:0000259" key="10">
    <source>
        <dbReference type="Pfam" id="PF02518"/>
    </source>
</evidence>
<protein>
    <recommendedName>
        <fullName evidence="2">histidine kinase</fullName>
        <ecNumber evidence="2">2.7.13.3</ecNumber>
    </recommendedName>
</protein>
<dbReference type="Proteomes" id="UP001501116">
    <property type="component" value="Unassembled WGS sequence"/>
</dbReference>
<dbReference type="PANTHER" id="PTHR24421:SF10">
    <property type="entry name" value="NITRATE_NITRITE SENSOR PROTEIN NARQ"/>
    <property type="match status" value="1"/>
</dbReference>
<keyword evidence="8" id="KW-0902">Two-component regulatory system</keyword>
<feature type="transmembrane region" description="Helical" evidence="9">
    <location>
        <begin position="124"/>
        <end position="144"/>
    </location>
</feature>
<dbReference type="InterPro" id="IPR036890">
    <property type="entry name" value="HATPase_C_sf"/>
</dbReference>
<keyword evidence="13" id="KW-1185">Reference proteome</keyword>
<keyword evidence="5" id="KW-0547">Nucleotide-binding</keyword>
<dbReference type="PANTHER" id="PTHR24421">
    <property type="entry name" value="NITRATE/NITRITE SENSOR PROTEIN NARX-RELATED"/>
    <property type="match status" value="1"/>
</dbReference>
<dbReference type="EMBL" id="BAAANN010000005">
    <property type="protein sequence ID" value="GAA1949695.1"/>
    <property type="molecule type" value="Genomic_DNA"/>
</dbReference>
<evidence type="ECO:0000256" key="7">
    <source>
        <dbReference type="ARBA" id="ARBA00022840"/>
    </source>
</evidence>
<evidence type="ECO:0000259" key="11">
    <source>
        <dbReference type="Pfam" id="PF07730"/>
    </source>
</evidence>
<feature type="transmembrane region" description="Helical" evidence="9">
    <location>
        <begin position="98"/>
        <end position="118"/>
    </location>
</feature>
<evidence type="ECO:0000256" key="9">
    <source>
        <dbReference type="SAM" id="Phobius"/>
    </source>
</evidence>
<organism evidence="12 13">
    <name type="scientific">Amycolatopsis minnesotensis</name>
    <dbReference type="NCBI Taxonomy" id="337894"/>
    <lineage>
        <taxon>Bacteria</taxon>
        <taxon>Bacillati</taxon>
        <taxon>Actinomycetota</taxon>
        <taxon>Actinomycetes</taxon>
        <taxon>Pseudonocardiales</taxon>
        <taxon>Pseudonocardiaceae</taxon>
        <taxon>Amycolatopsis</taxon>
    </lineage>
</organism>
<dbReference type="SUPFAM" id="SSF55874">
    <property type="entry name" value="ATPase domain of HSP90 chaperone/DNA topoisomerase II/histidine kinase"/>
    <property type="match status" value="1"/>
</dbReference>
<evidence type="ECO:0000256" key="4">
    <source>
        <dbReference type="ARBA" id="ARBA00022679"/>
    </source>
</evidence>
<sequence length="377" mass="40659">MRLVDSYLRRAADGVLAVGCAVATTPFAAAGLIYGYFRWAPPPWFWIPAAVLVGVAAWFRRDRPLWFAVVALADWVALSGIGAVVLAQYTLAERTRSWRLTAVGTVGTLVVVGLPIWWLGGFDASLPISVAVCVAPALLGLYAGTRRELITEMRERAERAEQERDLRVRQARSEERAGIARDMHDVVTHRVSLMVLHATALEAARGRDTTTIARQIGTIGRAALDELRSVVAVLRADDAVPLAPQPGLAELADLVDQSRALGQPVALDVEPGPAPPALVEHAVYRVVQEALTNVRKHARDAATHVRLRREPDRLLLTVANKAGAEENPLPGGGHGLLGIAERIRLVGGELVTKSTSDGGFLVEAVIPLAPFDAERDR</sequence>
<comment type="caution">
    <text evidence="12">The sequence shown here is derived from an EMBL/GenBank/DDBJ whole genome shotgun (WGS) entry which is preliminary data.</text>
</comment>
<dbReference type="InterPro" id="IPR050482">
    <property type="entry name" value="Sensor_HK_TwoCompSys"/>
</dbReference>
<evidence type="ECO:0000256" key="6">
    <source>
        <dbReference type="ARBA" id="ARBA00022777"/>
    </source>
</evidence>
<dbReference type="Pfam" id="PF07730">
    <property type="entry name" value="HisKA_3"/>
    <property type="match status" value="1"/>
</dbReference>
<accession>A0ABP5BT35</accession>
<keyword evidence="4" id="KW-0808">Transferase</keyword>
<keyword evidence="9" id="KW-0472">Membrane</keyword>
<keyword evidence="7" id="KW-0067">ATP-binding</keyword>
<feature type="transmembrane region" description="Helical" evidence="9">
    <location>
        <begin position="44"/>
        <end position="59"/>
    </location>
</feature>
<feature type="transmembrane region" description="Helical" evidence="9">
    <location>
        <begin position="65"/>
        <end position="86"/>
    </location>
</feature>
<dbReference type="GO" id="GO:0016301">
    <property type="term" value="F:kinase activity"/>
    <property type="evidence" value="ECO:0007669"/>
    <property type="project" value="UniProtKB-KW"/>
</dbReference>
<keyword evidence="9" id="KW-1133">Transmembrane helix</keyword>
<dbReference type="EC" id="2.7.13.3" evidence="2"/>
<proteinExistence type="predicted"/>
<evidence type="ECO:0000256" key="2">
    <source>
        <dbReference type="ARBA" id="ARBA00012438"/>
    </source>
</evidence>
<evidence type="ECO:0000313" key="13">
    <source>
        <dbReference type="Proteomes" id="UP001501116"/>
    </source>
</evidence>